<reference evidence="10" key="1">
    <citation type="submission" date="2024-06" db="UniProtKB">
        <authorList>
            <consortium name="Ensembl"/>
        </authorList>
    </citation>
    <scope>IDENTIFICATION</scope>
</reference>
<dbReference type="GeneTree" id="ENSGT00530000063370"/>
<dbReference type="GO" id="GO:0005902">
    <property type="term" value="C:microvillus"/>
    <property type="evidence" value="ECO:0007669"/>
    <property type="project" value="Ensembl"/>
</dbReference>
<dbReference type="InParanoid" id="M3YSZ5"/>
<dbReference type="EMBL" id="AEYP01074488">
    <property type="status" value="NOT_ANNOTATED_CDS"/>
    <property type="molecule type" value="Genomic_DNA"/>
</dbReference>
<dbReference type="HOGENOM" id="CLU_052188_2_0_1"/>
<evidence type="ECO:0000256" key="2">
    <source>
        <dbReference type="ARBA" id="ARBA00006449"/>
    </source>
</evidence>
<dbReference type="Gene3D" id="2.170.130.30">
    <property type="match status" value="1"/>
</dbReference>
<dbReference type="PANTHER" id="PTHR10559">
    <property type="entry name" value="TRANSCOBALAMIN-1/GASTRIC INTRINSIC FACTOR"/>
    <property type="match status" value="1"/>
</dbReference>
<feature type="disulfide bond" evidence="8">
    <location>
        <begin position="146"/>
        <end position="185"/>
    </location>
</feature>
<feature type="binding site" evidence="7">
    <location>
        <position position="398"/>
    </location>
    <ligand>
        <name>cyanocob(III)alamin</name>
        <dbReference type="ChEBI" id="CHEBI:17439"/>
    </ligand>
</feature>
<dbReference type="GO" id="GO:0006824">
    <property type="term" value="P:cobalt ion transport"/>
    <property type="evidence" value="ECO:0007669"/>
    <property type="project" value="UniProtKB-KW"/>
</dbReference>
<keyword evidence="4" id="KW-0964">Secreted</keyword>
<dbReference type="InterPro" id="IPR002157">
    <property type="entry name" value="Cbl-bd_prot"/>
</dbReference>
<dbReference type="PROSITE" id="PS00468">
    <property type="entry name" value="COBALAMIN_BINDING"/>
    <property type="match status" value="1"/>
</dbReference>
<evidence type="ECO:0000313" key="10">
    <source>
        <dbReference type="Ensembl" id="ENSMPUP00000014455.1"/>
    </source>
</evidence>
<dbReference type="OMA" id="AYNVEAQ"/>
<evidence type="ECO:0000256" key="6">
    <source>
        <dbReference type="ARBA" id="ARBA00023285"/>
    </source>
</evidence>
<dbReference type="PANTHER" id="PTHR10559:SF15">
    <property type="entry name" value="COBALAMIN BINDING INTRINSIC FACTOR"/>
    <property type="match status" value="1"/>
</dbReference>
<keyword evidence="3" id="KW-0171">Cobalt transport</keyword>
<feature type="binding site" evidence="7">
    <location>
        <position position="273"/>
    </location>
    <ligand>
        <name>cyanocob(III)alamin</name>
        <dbReference type="ChEBI" id="CHEBI:17439"/>
    </ligand>
</feature>
<evidence type="ECO:0000256" key="8">
    <source>
        <dbReference type="PIRSR" id="PIRSR602157-2"/>
    </source>
</evidence>
<accession>M3YSZ5</accession>
<dbReference type="Gene3D" id="1.50.10.20">
    <property type="match status" value="1"/>
</dbReference>
<keyword evidence="3" id="KW-0406">Ion transport</keyword>
<proteinExistence type="inferred from homology"/>
<evidence type="ECO:0000256" key="7">
    <source>
        <dbReference type="PIRSR" id="PIRSR602157-1"/>
    </source>
</evidence>
<evidence type="ECO:0000256" key="5">
    <source>
        <dbReference type="ARBA" id="ARBA00022729"/>
    </source>
</evidence>
<comment type="subcellular location">
    <subcellularLocation>
        <location evidence="1">Secreted</location>
    </subcellularLocation>
</comment>
<protein>
    <submittedName>
        <fullName evidence="10">Cobalamin binding intrinsic factor</fullName>
    </submittedName>
</protein>
<feature type="binding site" evidence="7">
    <location>
        <position position="174"/>
    </location>
    <ligand>
        <name>cyanocob(III)alamin</name>
        <dbReference type="ChEBI" id="CHEBI:17439"/>
    </ligand>
</feature>
<keyword evidence="8" id="KW-1015">Disulfide bond</keyword>
<dbReference type="GO" id="GO:0031419">
    <property type="term" value="F:cobalamin binding"/>
    <property type="evidence" value="ECO:0007669"/>
    <property type="project" value="Ensembl"/>
</dbReference>
<evidence type="ECO:0000256" key="1">
    <source>
        <dbReference type="ARBA" id="ARBA00004613"/>
    </source>
</evidence>
<keyword evidence="3" id="KW-0813">Transport</keyword>
<dbReference type="GO" id="GO:0005615">
    <property type="term" value="C:extracellular space"/>
    <property type="evidence" value="ECO:0007669"/>
    <property type="project" value="Ensembl"/>
</dbReference>
<feature type="chain" id="PRO_5004045754" evidence="9">
    <location>
        <begin position="21"/>
        <end position="420"/>
    </location>
</feature>
<dbReference type="GO" id="GO:0005768">
    <property type="term" value="C:endosome"/>
    <property type="evidence" value="ECO:0007669"/>
    <property type="project" value="Ensembl"/>
</dbReference>
<dbReference type="Ensembl" id="ENSMPUT00000014688.1">
    <property type="protein sequence ID" value="ENSMPUP00000014455.1"/>
    <property type="gene ID" value="ENSMPUG00000014566.1"/>
</dbReference>
<dbReference type="GO" id="GO:0015889">
    <property type="term" value="P:cobalamin transport"/>
    <property type="evidence" value="ECO:0007669"/>
    <property type="project" value="Ensembl"/>
</dbReference>
<dbReference type="eggNOG" id="ENOG502RXIA">
    <property type="taxonomic scope" value="Eukaryota"/>
</dbReference>
<keyword evidence="5 9" id="KW-0732">Signal</keyword>
<evidence type="ECO:0000256" key="4">
    <source>
        <dbReference type="ARBA" id="ARBA00022525"/>
    </source>
</evidence>
<name>M3YSZ5_MUSPF</name>
<dbReference type="InterPro" id="IPR051588">
    <property type="entry name" value="Cobalamin_Transport"/>
</dbReference>
<sequence length="420" mass="46270">MTWFTLPLLNLLWAAAGTSTWTRSSCSVPPAQQPLVHGIQVLMENSVTSSAYPNPSILIAMNLAGAYDMEAQKFLTDKLMASDSAARPTSRLHFQNAADSNNKDSNIKIIFRKTRSKNYRPSAPFPGPRAPASNFYGPSLAVLALCQENPTRALPIAARFAKILRFGSSPFNTDTGAMATLALTCMYNKIPEGSDEGFKILFSEVLQEVVKNVSMRIKDNGIIGDIYSTGLAMQALSVTPKQPNKEWNCQKTMDTILQEIEQGKFHNPMSIAQILPSLKGKTYLDVPHVSCSPGVEVQPTLPTQPSPVPTTAYNITIIYTINNQLRGVGLLFNETMDISVKSGSVLLVVLEEAQRRNPTFKFETTMTSWGPVVSSINDITESVHERTYWQFLSGKTPLNEGVADYKPADHEHITANFTQY</sequence>
<evidence type="ECO:0000256" key="9">
    <source>
        <dbReference type="SAM" id="SignalP"/>
    </source>
</evidence>
<gene>
    <name evidence="10" type="primary">CBLIF</name>
</gene>
<dbReference type="STRING" id="9669.ENSMPUP00000014455"/>
<evidence type="ECO:0000256" key="3">
    <source>
        <dbReference type="ARBA" id="ARBA00022426"/>
    </source>
</evidence>
<feature type="disulfide bond" evidence="8">
    <location>
        <begin position="26"/>
        <end position="249"/>
    </location>
</feature>
<dbReference type="GO" id="GO:0140104">
    <property type="term" value="F:molecular carrier activity"/>
    <property type="evidence" value="ECO:0007669"/>
    <property type="project" value="Ensembl"/>
</dbReference>
<dbReference type="GO" id="GO:0016324">
    <property type="term" value="C:apical plasma membrane"/>
    <property type="evidence" value="ECO:0007669"/>
    <property type="project" value="Ensembl"/>
</dbReference>
<dbReference type="Pfam" id="PF01122">
    <property type="entry name" value="Cobalamin_bind"/>
    <property type="match status" value="1"/>
</dbReference>
<dbReference type="FunCoup" id="M3YSZ5">
    <property type="interactions" value="2"/>
</dbReference>
<dbReference type="AlphaFoldDB" id="M3YSZ5"/>
<dbReference type="EMBL" id="AEYP01074487">
    <property type="status" value="NOT_ANNOTATED_CDS"/>
    <property type="molecule type" value="Genomic_DNA"/>
</dbReference>
<organism evidence="10">
    <name type="scientific">Mustela putorius furo</name>
    <name type="common">European domestic ferret</name>
    <name type="synonym">Mustela furo</name>
    <dbReference type="NCBI Taxonomy" id="9669"/>
    <lineage>
        <taxon>Eukaryota</taxon>
        <taxon>Metazoa</taxon>
        <taxon>Chordata</taxon>
        <taxon>Craniata</taxon>
        <taxon>Vertebrata</taxon>
        <taxon>Euteleostomi</taxon>
        <taxon>Mammalia</taxon>
        <taxon>Eutheria</taxon>
        <taxon>Laurasiatheria</taxon>
        <taxon>Carnivora</taxon>
        <taxon>Caniformia</taxon>
        <taxon>Musteloidea</taxon>
        <taxon>Mustelidae</taxon>
        <taxon>Mustelinae</taxon>
        <taxon>Mustela</taxon>
    </lineage>
</organism>
<feature type="signal peptide" evidence="9">
    <location>
        <begin position="1"/>
        <end position="20"/>
    </location>
</feature>
<feature type="binding site" evidence="7">
    <location>
        <position position="420"/>
    </location>
    <ligand>
        <name>cyanocob(III)alamin</name>
        <dbReference type="ChEBI" id="CHEBI:17439"/>
    </ligand>
</feature>
<dbReference type="GO" id="GO:0140355">
    <property type="term" value="F:cargo receptor ligand activity"/>
    <property type="evidence" value="ECO:0007669"/>
    <property type="project" value="Ensembl"/>
</dbReference>
<keyword evidence="6 7" id="KW-0170">Cobalt</keyword>
<comment type="similarity">
    <text evidence="2">Belongs to the eukaryotic cobalamin transport proteins family.</text>
</comment>
<feature type="binding site" evidence="7">
    <location>
        <position position="225"/>
    </location>
    <ligand>
        <name>cyanocob(III)alamin</name>
        <dbReference type="ChEBI" id="CHEBI:17439"/>
    </ligand>
</feature>